<feature type="compositionally biased region" description="Basic and acidic residues" evidence="5">
    <location>
        <begin position="282"/>
        <end position="334"/>
    </location>
</feature>
<feature type="compositionally biased region" description="Basic residues" evidence="5">
    <location>
        <begin position="335"/>
        <end position="345"/>
    </location>
</feature>
<accession>A0A9D3LTK7</accession>
<dbReference type="AlphaFoldDB" id="A0A9D3LTK7"/>
<evidence type="ECO:0000256" key="1">
    <source>
        <dbReference type="ARBA" id="ARBA00008535"/>
    </source>
</evidence>
<dbReference type="Pfam" id="PF04548">
    <property type="entry name" value="AIG1"/>
    <property type="match status" value="1"/>
</dbReference>
<evidence type="ECO:0000256" key="2">
    <source>
        <dbReference type="ARBA" id="ARBA00022741"/>
    </source>
</evidence>
<keyword evidence="4" id="KW-0175">Coiled coil</keyword>
<dbReference type="FunFam" id="3.40.50.300:FF:000366">
    <property type="entry name" value="GTPase, IMAP family member 2"/>
    <property type="match status" value="1"/>
</dbReference>
<keyword evidence="8" id="KW-1185">Reference proteome</keyword>
<dbReference type="InterPro" id="IPR006703">
    <property type="entry name" value="G_AIG1"/>
</dbReference>
<dbReference type="PANTHER" id="PTHR10903">
    <property type="entry name" value="GTPASE, IMAP FAMILY MEMBER-RELATED"/>
    <property type="match status" value="1"/>
</dbReference>
<evidence type="ECO:0000256" key="4">
    <source>
        <dbReference type="SAM" id="Coils"/>
    </source>
</evidence>
<dbReference type="GO" id="GO:0005525">
    <property type="term" value="F:GTP binding"/>
    <property type="evidence" value="ECO:0007669"/>
    <property type="project" value="UniProtKB-KW"/>
</dbReference>
<name>A0A9D3LTK7_ANGAN</name>
<evidence type="ECO:0000313" key="7">
    <source>
        <dbReference type="EMBL" id="KAG5832463.1"/>
    </source>
</evidence>
<dbReference type="InterPro" id="IPR045058">
    <property type="entry name" value="GIMA/IAN/Toc"/>
</dbReference>
<proteinExistence type="inferred from homology"/>
<dbReference type="CDD" id="cd01852">
    <property type="entry name" value="AIG1"/>
    <property type="match status" value="1"/>
</dbReference>
<sequence length="345" mass="40087">MNRATESCFSLDMYLEAQLEKVRELEARHKIELEEKDRKIRELEQNIKGISLGVECKDQNLDCVRIVLVGKTRSGKSATGNTILQREVFLSEPSSTSVTTRCKKGVGEVAGRRVAVVDTPGFFDTEVTNEEVQQEMAKCISFLAPGPHVFLIVLQIGRFTKEEMETLQLIKSTFGKNVEMFTIVIFTRGDDLNESIEKYIQKAGPTIQNLIQDCGNRFHVFNNKDKSNCTQVFELLDKIDMMVKKNGGGCYTNEMFQEAEITIRKECERILREKEEEMQREKEVLKAKHEEEIKKMQSRMEEQRLQEENERKRREKELKDKEENLSKECEEWKKKSAGGKRIKRR</sequence>
<dbReference type="PANTHER" id="PTHR10903:SF170">
    <property type="entry name" value="GTPASE IMAP FAMILY MEMBER 7"/>
    <property type="match status" value="1"/>
</dbReference>
<feature type="non-terminal residue" evidence="7">
    <location>
        <position position="1"/>
    </location>
</feature>
<dbReference type="EMBL" id="JAFIRN010000017">
    <property type="protein sequence ID" value="KAG5832463.1"/>
    <property type="molecule type" value="Genomic_DNA"/>
</dbReference>
<dbReference type="Proteomes" id="UP001044222">
    <property type="component" value="Chromosome 17"/>
</dbReference>
<evidence type="ECO:0000259" key="6">
    <source>
        <dbReference type="PROSITE" id="PS51720"/>
    </source>
</evidence>
<feature type="domain" description="AIG1-type G" evidence="6">
    <location>
        <begin position="61"/>
        <end position="260"/>
    </location>
</feature>
<feature type="coiled-coil region" evidence="4">
    <location>
        <begin position="15"/>
        <end position="53"/>
    </location>
</feature>
<evidence type="ECO:0000256" key="3">
    <source>
        <dbReference type="ARBA" id="ARBA00023134"/>
    </source>
</evidence>
<evidence type="ECO:0000313" key="8">
    <source>
        <dbReference type="Proteomes" id="UP001044222"/>
    </source>
</evidence>
<dbReference type="InterPro" id="IPR027417">
    <property type="entry name" value="P-loop_NTPase"/>
</dbReference>
<keyword evidence="3" id="KW-0342">GTP-binding</keyword>
<reference evidence="7" key="1">
    <citation type="submission" date="2021-01" db="EMBL/GenBank/DDBJ databases">
        <title>A chromosome-scale assembly of European eel, Anguilla anguilla.</title>
        <authorList>
            <person name="Henkel C."/>
            <person name="Jong-Raadsen S.A."/>
            <person name="Dufour S."/>
            <person name="Weltzien F.-A."/>
            <person name="Palstra A.P."/>
            <person name="Pelster B."/>
            <person name="Spaink H.P."/>
            <person name="Van Den Thillart G.E."/>
            <person name="Jansen H."/>
            <person name="Zahm M."/>
            <person name="Klopp C."/>
            <person name="Cedric C."/>
            <person name="Louis A."/>
            <person name="Berthelot C."/>
            <person name="Parey E."/>
            <person name="Roest Crollius H."/>
            <person name="Montfort J."/>
            <person name="Robinson-Rechavi M."/>
            <person name="Bucao C."/>
            <person name="Bouchez O."/>
            <person name="Gislard M."/>
            <person name="Lluch J."/>
            <person name="Milhes M."/>
            <person name="Lampietro C."/>
            <person name="Lopez Roques C."/>
            <person name="Donnadieu C."/>
            <person name="Braasch I."/>
            <person name="Desvignes T."/>
            <person name="Postlethwait J."/>
            <person name="Bobe J."/>
            <person name="Guiguen Y."/>
            <person name="Dirks R."/>
        </authorList>
    </citation>
    <scope>NUCLEOTIDE SEQUENCE</scope>
    <source>
        <strain evidence="7">Tag_6206</strain>
        <tissue evidence="7">Liver</tissue>
    </source>
</reference>
<dbReference type="SUPFAM" id="SSF52540">
    <property type="entry name" value="P-loop containing nucleoside triphosphate hydrolases"/>
    <property type="match status" value="1"/>
</dbReference>
<comment type="caution">
    <text evidence="7">The sequence shown here is derived from an EMBL/GenBank/DDBJ whole genome shotgun (WGS) entry which is preliminary data.</text>
</comment>
<dbReference type="Gene3D" id="3.40.50.300">
    <property type="entry name" value="P-loop containing nucleotide triphosphate hydrolases"/>
    <property type="match status" value="1"/>
</dbReference>
<evidence type="ECO:0000256" key="5">
    <source>
        <dbReference type="SAM" id="MobiDB-lite"/>
    </source>
</evidence>
<gene>
    <name evidence="7" type="ORF">ANANG_G00291430</name>
</gene>
<feature type="region of interest" description="Disordered" evidence="5">
    <location>
        <begin position="282"/>
        <end position="345"/>
    </location>
</feature>
<keyword evidence="2" id="KW-0547">Nucleotide-binding</keyword>
<organism evidence="7 8">
    <name type="scientific">Anguilla anguilla</name>
    <name type="common">European freshwater eel</name>
    <name type="synonym">Muraena anguilla</name>
    <dbReference type="NCBI Taxonomy" id="7936"/>
    <lineage>
        <taxon>Eukaryota</taxon>
        <taxon>Metazoa</taxon>
        <taxon>Chordata</taxon>
        <taxon>Craniata</taxon>
        <taxon>Vertebrata</taxon>
        <taxon>Euteleostomi</taxon>
        <taxon>Actinopterygii</taxon>
        <taxon>Neopterygii</taxon>
        <taxon>Teleostei</taxon>
        <taxon>Anguilliformes</taxon>
        <taxon>Anguillidae</taxon>
        <taxon>Anguilla</taxon>
    </lineage>
</organism>
<dbReference type="PROSITE" id="PS51720">
    <property type="entry name" value="G_AIG1"/>
    <property type="match status" value="1"/>
</dbReference>
<protein>
    <recommendedName>
        <fullName evidence="6">AIG1-type G domain-containing protein</fullName>
    </recommendedName>
</protein>
<comment type="similarity">
    <text evidence="1">Belongs to the TRAFAC class TrmE-Era-EngA-EngB-Septin-like GTPase superfamily. AIG1/Toc34/Toc159-like paraseptin GTPase family. IAN subfamily.</text>
</comment>